<feature type="domain" description="Aminomethyltransferase C-terminal" evidence="4">
    <location>
        <begin position="743"/>
        <end position="829"/>
    </location>
</feature>
<dbReference type="Pfam" id="PF01266">
    <property type="entry name" value="DAO"/>
    <property type="match status" value="1"/>
</dbReference>
<dbReference type="OrthoDB" id="2055370at2"/>
<dbReference type="InterPro" id="IPR027266">
    <property type="entry name" value="TrmE/GcvT-like"/>
</dbReference>
<dbReference type="Gene3D" id="3.30.9.10">
    <property type="entry name" value="D-Amino Acid Oxidase, subunit A, domain 2"/>
    <property type="match status" value="1"/>
</dbReference>
<dbReference type="InterPro" id="IPR032503">
    <property type="entry name" value="FAO_M"/>
</dbReference>
<name>N0E148_9MICO</name>
<dbReference type="Pfam" id="PF08669">
    <property type="entry name" value="GCV_T_C"/>
    <property type="match status" value="1"/>
</dbReference>
<keyword evidence="7" id="KW-1185">Reference proteome</keyword>
<dbReference type="InterPro" id="IPR028896">
    <property type="entry name" value="GcvT/YgfZ/DmdA"/>
</dbReference>
<evidence type="ECO:0000256" key="1">
    <source>
        <dbReference type="ARBA" id="ARBA00008609"/>
    </source>
</evidence>
<dbReference type="Pfam" id="PF16350">
    <property type="entry name" value="FAO_M"/>
    <property type="match status" value="1"/>
</dbReference>
<feature type="domain" description="FAD dependent oxidoreductase central" evidence="5">
    <location>
        <begin position="389"/>
        <end position="443"/>
    </location>
</feature>
<dbReference type="STRING" id="1193181.BN10_610013"/>
<dbReference type="InterPro" id="IPR036188">
    <property type="entry name" value="FAD/NAD-bd_sf"/>
</dbReference>
<dbReference type="EMBL" id="CAIZ01000132">
    <property type="protein sequence ID" value="CCH70602.1"/>
    <property type="molecule type" value="Genomic_DNA"/>
</dbReference>
<dbReference type="InterPro" id="IPR013977">
    <property type="entry name" value="GcvT_C"/>
</dbReference>
<reference evidence="6 7" key="1">
    <citation type="journal article" date="2013" name="ISME J.">
        <title>A metabolic model for members of the genus Tetrasphaera involved in enhanced biological phosphorus removal.</title>
        <authorList>
            <person name="Kristiansen R."/>
            <person name="Nguyen H.T.T."/>
            <person name="Saunders A.M."/>
            <person name="Nielsen J.L."/>
            <person name="Wimmer R."/>
            <person name="Le V.Q."/>
            <person name="McIlroy S.J."/>
            <person name="Petrovski S."/>
            <person name="Seviour R.J."/>
            <person name="Calteau A."/>
            <person name="Nielsen K.L."/>
            <person name="Nielsen P.H."/>
        </authorList>
    </citation>
    <scope>NUCLEOTIDE SEQUENCE [LARGE SCALE GENOMIC DNA]</scope>
    <source>
        <strain evidence="6 7">Lp2</strain>
    </source>
</reference>
<dbReference type="Proteomes" id="UP000013167">
    <property type="component" value="Unassembled WGS sequence"/>
</dbReference>
<gene>
    <name evidence="6" type="ORF">BN10_610013</name>
</gene>
<dbReference type="PANTHER" id="PTHR43757">
    <property type="entry name" value="AMINOMETHYLTRANSFERASE"/>
    <property type="match status" value="1"/>
</dbReference>
<evidence type="ECO:0000313" key="7">
    <source>
        <dbReference type="Proteomes" id="UP000013167"/>
    </source>
</evidence>
<evidence type="ECO:0000259" key="2">
    <source>
        <dbReference type="Pfam" id="PF01266"/>
    </source>
</evidence>
<dbReference type="SUPFAM" id="SSF51905">
    <property type="entry name" value="FAD/NAD(P)-binding domain"/>
    <property type="match status" value="1"/>
</dbReference>
<dbReference type="Gene3D" id="3.50.50.60">
    <property type="entry name" value="FAD/NAD(P)-binding domain"/>
    <property type="match status" value="1"/>
</dbReference>
<dbReference type="eggNOG" id="COG0665">
    <property type="taxonomic scope" value="Bacteria"/>
</dbReference>
<dbReference type="Pfam" id="PF01571">
    <property type="entry name" value="GCV_T"/>
    <property type="match status" value="1"/>
</dbReference>
<evidence type="ECO:0000259" key="3">
    <source>
        <dbReference type="Pfam" id="PF01571"/>
    </source>
</evidence>
<dbReference type="AlphaFoldDB" id="N0E148"/>
<dbReference type="HOGENOM" id="CLU_007884_11_0_11"/>
<evidence type="ECO:0000313" key="6">
    <source>
        <dbReference type="EMBL" id="CCH70602.1"/>
    </source>
</evidence>
<feature type="domain" description="FAD dependent oxidoreductase" evidence="2">
    <location>
        <begin position="24"/>
        <end position="385"/>
    </location>
</feature>
<proteinExistence type="inferred from homology"/>
<feature type="domain" description="GCVT N-terminal" evidence="3">
    <location>
        <begin position="445"/>
        <end position="721"/>
    </location>
</feature>
<dbReference type="Gene3D" id="3.30.1360.120">
    <property type="entry name" value="Probable tRNA modification gtpase trme, domain 1"/>
    <property type="match status" value="1"/>
</dbReference>
<dbReference type="SUPFAM" id="SSF103025">
    <property type="entry name" value="Folate-binding domain"/>
    <property type="match status" value="1"/>
</dbReference>
<comment type="similarity">
    <text evidence="1">Belongs to the GcvT family.</text>
</comment>
<dbReference type="InterPro" id="IPR006076">
    <property type="entry name" value="FAD-dep_OxRdtase"/>
</dbReference>
<dbReference type="SUPFAM" id="SSF101790">
    <property type="entry name" value="Aminomethyltransferase beta-barrel domain"/>
    <property type="match status" value="1"/>
</dbReference>
<dbReference type="PANTHER" id="PTHR43757:SF15">
    <property type="entry name" value="PYRUVATE DEHYDROGENASE PHOSPHATASE REGULATORY SUBUNIT, MITOCHONDRIAL-LIKE"/>
    <property type="match status" value="1"/>
</dbReference>
<dbReference type="Gene3D" id="3.30.70.1400">
    <property type="entry name" value="Aminomethyltransferase beta-barrel domains"/>
    <property type="match status" value="1"/>
</dbReference>
<dbReference type="SUPFAM" id="SSF54373">
    <property type="entry name" value="FAD-linked reductases, C-terminal domain"/>
    <property type="match status" value="1"/>
</dbReference>
<dbReference type="InterPro" id="IPR006222">
    <property type="entry name" value="GCVT_N"/>
</dbReference>
<dbReference type="InterPro" id="IPR029043">
    <property type="entry name" value="GcvT/YgfZ_C"/>
</dbReference>
<evidence type="ECO:0000259" key="5">
    <source>
        <dbReference type="Pfam" id="PF16350"/>
    </source>
</evidence>
<dbReference type="RefSeq" id="WP_010850445.1">
    <property type="nucleotide sequence ID" value="NZ_HF570956.1"/>
</dbReference>
<accession>N0E148</accession>
<evidence type="ECO:0000259" key="4">
    <source>
        <dbReference type="Pfam" id="PF08669"/>
    </source>
</evidence>
<dbReference type="Gene3D" id="2.40.30.110">
    <property type="entry name" value="Aminomethyltransferase beta-barrel domains"/>
    <property type="match status" value="1"/>
</dbReference>
<comment type="caution">
    <text evidence="6">The sequence shown here is derived from an EMBL/GenBank/DDBJ whole genome shotgun (WGS) entry which is preliminary data.</text>
</comment>
<dbReference type="eggNOG" id="COG0404">
    <property type="taxonomic scope" value="Bacteria"/>
</dbReference>
<organism evidence="6 7">
    <name type="scientific">Phycicoccus elongatus Lp2</name>
    <dbReference type="NCBI Taxonomy" id="1193181"/>
    <lineage>
        <taxon>Bacteria</taxon>
        <taxon>Bacillati</taxon>
        <taxon>Actinomycetota</taxon>
        <taxon>Actinomycetes</taxon>
        <taxon>Micrococcales</taxon>
        <taxon>Intrasporangiaceae</taxon>
        <taxon>Phycicoccus</taxon>
    </lineage>
</organism>
<sequence>MTVLPDRTLPDRTLPDRTLPDRARVVIIGGGVIGTSVAYHLAHLGWTDVVLLEQGTLSCGTTWHAAGLVGQLRASEAGTRLVQYSTDLYARLEEETGLSTGYRVCGGVTVARTPDRMVALRRTVASAAAYGLECELLTAAEIKERYPLIRDDDLVGAIWLPGDGRANPADLTQALAKGARAGGVRILERVRVTDVLVNEGPGRRRARAVRTDHGDIEAEIVVNCAGQWANAVGAMAGVNVPLHSAEHFYVVTDQIEGVHRDLPILRDPDGWTYVKEEVGGLLVGGFEPEAKPWVAPDAIPYPFEFQLLDEDWEHFEVLMDSAVHRLPVLAHTGIRKFYNGPESFTPDNQFIIGEAPECDAFFVAAGFNSVGIASAGGAGKALAEWIVAGEPQQDLIGQDIRRFSPIQGNPTWLRERVVEVLGLHYAVPWPNREFESGRPQRISPVHDRLVEQGAILGSRNGWERANVFALSGTSRELTYSWGRPVWVDWCAAEQVACRSSVAIFDQTSFSKYLVTGLGAAAALNMVCSADVDVPTGGTVYTAMLNARGTYEADVTVTRTGADEFLVLSSAATTVRDVDWLRRHLPGSPAPTVVDVTGAYAVFGVMGPRSAELLGRLGGPSVFDASSFPFGTSRELPLGRATVRATRLTYVGELGWELLVPTEQAAGLYDDLFAVGADLLVLPAGYYAIEAMRLEKGYRAFGRELTTDINPVEAGLTFACKLATEWDFIGRATVESAKAAGPRRRVVSFTVGDPAAYLWGGELVLRGGEPVGQVTSAAWGAAVGCSVGLALVGPRDGGPAAPAWLRDGDWSVDLAGTRLPIRVTLRAPFDPAGERLRRGDL</sequence>
<protein>
    <submittedName>
        <fullName evidence="6">Putative dehydrogenase protein</fullName>
    </submittedName>
</protein>